<dbReference type="PANTHER" id="PTHR34223">
    <property type="entry name" value="OS11G0201299 PROTEIN"/>
    <property type="match status" value="1"/>
</dbReference>
<accession>A0A833QTY3</accession>
<dbReference type="Gene3D" id="3.80.10.10">
    <property type="entry name" value="Ribonuclease Inhibitor"/>
    <property type="match status" value="1"/>
</dbReference>
<dbReference type="Proteomes" id="UP000623129">
    <property type="component" value="Unassembled WGS sequence"/>
</dbReference>
<dbReference type="EMBL" id="SWLB01000017">
    <property type="protein sequence ID" value="KAF3327397.1"/>
    <property type="molecule type" value="Genomic_DNA"/>
</dbReference>
<dbReference type="InterPro" id="IPR053197">
    <property type="entry name" value="F-box_SCFL_complex_component"/>
</dbReference>
<gene>
    <name evidence="2" type="ORF">FCM35_KLT07515</name>
</gene>
<organism evidence="2 3">
    <name type="scientific">Carex littledalei</name>
    <dbReference type="NCBI Taxonomy" id="544730"/>
    <lineage>
        <taxon>Eukaryota</taxon>
        <taxon>Viridiplantae</taxon>
        <taxon>Streptophyta</taxon>
        <taxon>Embryophyta</taxon>
        <taxon>Tracheophyta</taxon>
        <taxon>Spermatophyta</taxon>
        <taxon>Magnoliopsida</taxon>
        <taxon>Liliopsida</taxon>
        <taxon>Poales</taxon>
        <taxon>Cyperaceae</taxon>
        <taxon>Cyperoideae</taxon>
        <taxon>Cariceae</taxon>
        <taxon>Carex</taxon>
        <taxon>Carex subgen. Euthyceras</taxon>
    </lineage>
</organism>
<dbReference type="AlphaFoldDB" id="A0A833QTY3"/>
<dbReference type="InterPro" id="IPR053781">
    <property type="entry name" value="F-box_AtFBL13-like"/>
</dbReference>
<dbReference type="InterPro" id="IPR001810">
    <property type="entry name" value="F-box_dom"/>
</dbReference>
<sequence>MASYSSNPNQIDRLSVLPDEVLITILSLLPTRIAARTSVLSRRFRHLWKASPSVDLQFTYLRFFKHSTYVTMANSALLSRTPSNPLLRLNLEIGSPLPCDLTDSFISSLLVHAHALGLRHLTIDDYCYFQPVLSSVFSISSLESLSFRLEDYPFPIFLEPGKEVPTFPNLKHLDMRICFHEYNFEAVVTMLHHCPALESLKLHHKPAGMLDLTSFIIGWLDEDYDPFPILLEPGQDAPNLYNII</sequence>
<evidence type="ECO:0000313" key="3">
    <source>
        <dbReference type="Proteomes" id="UP000623129"/>
    </source>
</evidence>
<dbReference type="PROSITE" id="PS50181">
    <property type="entry name" value="FBOX"/>
    <property type="match status" value="1"/>
</dbReference>
<dbReference type="InterPro" id="IPR055411">
    <property type="entry name" value="LRR_FXL15/At3g58940/PEG3-like"/>
</dbReference>
<dbReference type="Pfam" id="PF00646">
    <property type="entry name" value="F-box"/>
    <property type="match status" value="1"/>
</dbReference>
<dbReference type="OrthoDB" id="685487at2759"/>
<comment type="caution">
    <text evidence="2">The sequence shown here is derived from an EMBL/GenBank/DDBJ whole genome shotgun (WGS) entry which is preliminary data.</text>
</comment>
<proteinExistence type="predicted"/>
<dbReference type="CDD" id="cd22160">
    <property type="entry name" value="F-box_AtFBL13-like"/>
    <property type="match status" value="1"/>
</dbReference>
<evidence type="ECO:0000259" key="1">
    <source>
        <dbReference type="PROSITE" id="PS50181"/>
    </source>
</evidence>
<feature type="domain" description="F-box" evidence="1">
    <location>
        <begin position="11"/>
        <end position="61"/>
    </location>
</feature>
<reference evidence="2" key="1">
    <citation type="submission" date="2020-01" db="EMBL/GenBank/DDBJ databases">
        <title>Genome sequence of Kobresia littledalei, the first chromosome-level genome in the family Cyperaceae.</title>
        <authorList>
            <person name="Qu G."/>
        </authorList>
    </citation>
    <scope>NUCLEOTIDE SEQUENCE</scope>
    <source>
        <strain evidence="2">C.B.Clarke</strain>
        <tissue evidence="2">Leaf</tissue>
    </source>
</reference>
<dbReference type="SUPFAM" id="SSF52047">
    <property type="entry name" value="RNI-like"/>
    <property type="match status" value="1"/>
</dbReference>
<name>A0A833QTY3_9POAL</name>
<dbReference type="Pfam" id="PF24758">
    <property type="entry name" value="LRR_At5g56370"/>
    <property type="match status" value="1"/>
</dbReference>
<protein>
    <recommendedName>
        <fullName evidence="1">F-box domain-containing protein</fullName>
    </recommendedName>
</protein>
<keyword evidence="3" id="KW-1185">Reference proteome</keyword>
<dbReference type="InterPro" id="IPR032675">
    <property type="entry name" value="LRR_dom_sf"/>
</dbReference>
<dbReference type="SUPFAM" id="SSF81383">
    <property type="entry name" value="F-box domain"/>
    <property type="match status" value="1"/>
</dbReference>
<dbReference type="InterPro" id="IPR036047">
    <property type="entry name" value="F-box-like_dom_sf"/>
</dbReference>
<evidence type="ECO:0000313" key="2">
    <source>
        <dbReference type="EMBL" id="KAF3327397.1"/>
    </source>
</evidence>